<feature type="domain" description="Kinesin-associated microtubule-binding" evidence="1">
    <location>
        <begin position="166"/>
        <end position="208"/>
    </location>
</feature>
<organism evidence="4">
    <name type="scientific">Echinostoma caproni</name>
    <dbReference type="NCBI Taxonomy" id="27848"/>
    <lineage>
        <taxon>Eukaryota</taxon>
        <taxon>Metazoa</taxon>
        <taxon>Spiralia</taxon>
        <taxon>Lophotrochozoa</taxon>
        <taxon>Platyhelminthes</taxon>
        <taxon>Trematoda</taxon>
        <taxon>Digenea</taxon>
        <taxon>Plagiorchiida</taxon>
        <taxon>Echinostomata</taxon>
        <taxon>Echinostomatoidea</taxon>
        <taxon>Echinostomatidae</taxon>
        <taxon>Echinostoma</taxon>
    </lineage>
</organism>
<dbReference type="GO" id="GO:0008017">
    <property type="term" value="F:microtubule binding"/>
    <property type="evidence" value="ECO:0007669"/>
    <property type="project" value="InterPro"/>
</dbReference>
<reference evidence="2 3" key="2">
    <citation type="submission" date="2018-11" db="EMBL/GenBank/DDBJ databases">
        <authorList>
            <consortium name="Pathogen Informatics"/>
        </authorList>
    </citation>
    <scope>NUCLEOTIDE SEQUENCE [LARGE SCALE GENOMIC DNA]</scope>
    <source>
        <strain evidence="2 3">Egypt</strain>
    </source>
</reference>
<evidence type="ECO:0000313" key="2">
    <source>
        <dbReference type="EMBL" id="VDP76734.1"/>
    </source>
</evidence>
<dbReference type="Proteomes" id="UP000272942">
    <property type="component" value="Unassembled WGS sequence"/>
</dbReference>
<protein>
    <submittedName>
        <fullName evidence="4">Microtub_bind domain-containing protein</fullName>
    </submittedName>
</protein>
<dbReference type="WBParaSite" id="ECPE_0000587601-mRNA-1">
    <property type="protein sequence ID" value="ECPE_0000587601-mRNA-1"/>
    <property type="gene ID" value="ECPE_0000587601"/>
</dbReference>
<gene>
    <name evidence="2" type="ORF">ECPE_LOCUS5863</name>
</gene>
<name>A0A183AFX8_9TREM</name>
<dbReference type="InterPro" id="IPR025901">
    <property type="entry name" value="Kinesin-assoc_MT-bd_dom"/>
</dbReference>
<evidence type="ECO:0000313" key="4">
    <source>
        <dbReference type="WBParaSite" id="ECPE_0000587601-mRNA-1"/>
    </source>
</evidence>
<keyword evidence="3" id="KW-1185">Reference proteome</keyword>
<dbReference type="EMBL" id="UZAN01042766">
    <property type="protein sequence ID" value="VDP76734.1"/>
    <property type="molecule type" value="Genomic_DNA"/>
</dbReference>
<evidence type="ECO:0000313" key="3">
    <source>
        <dbReference type="Proteomes" id="UP000272942"/>
    </source>
</evidence>
<reference evidence="4" key="1">
    <citation type="submission" date="2016-06" db="UniProtKB">
        <authorList>
            <consortium name="WormBaseParasite"/>
        </authorList>
    </citation>
    <scope>IDENTIFICATION</scope>
</reference>
<proteinExistence type="predicted"/>
<dbReference type="AlphaFoldDB" id="A0A183AFX8"/>
<sequence length="261" mass="29147">MCHKTIETFADAAVQLRTANTSAENAEEEFRANHHNHLADLSSHIDQMTSVREGLKNGLVEFIENTGQRTQQFDSHGLGADLRLRVSEWNSCDSAIVDDGAVTRLQELMKANKEGVVGLLDENTEQLLKVENFCGDTSYKFSLGFTEVHDNLAQFPEHLRDRLDQDLQSYQPTGQTPQRQNFTLPSVLARTDSHRSLLARFRASQQIRSLEEVSLTPLPDSNSSFGDSPLTKADHEISDLDVFCSDQANKENRVNTSGLVS</sequence>
<accession>A0A183AFX8</accession>
<evidence type="ECO:0000259" key="1">
    <source>
        <dbReference type="Pfam" id="PF13931"/>
    </source>
</evidence>
<dbReference type="Pfam" id="PF13931">
    <property type="entry name" value="Microtub_bind"/>
    <property type="match status" value="1"/>
</dbReference>